<sequence length="157" mass="17156">MLLDRRRFLGSLAASCISSVALAQQQRVLRVNGEVTGRNYLGLEAFLFNSIDTVIGLKLRFHQNEDAGKGDVSASVDDGLFVAYLVGGGESEVTARQGFAEDRIYYAFDGFFVVKDAGMHQGITSLFLEKAEAASVLLSGRKVKDIDIDRLNPAIRH</sequence>
<proteinExistence type="predicted"/>
<name>A0A1T4QN26_9HYPH</name>
<evidence type="ECO:0000313" key="1">
    <source>
        <dbReference type="EMBL" id="SKA05149.1"/>
    </source>
</evidence>
<dbReference type="AlphaFoldDB" id="A0A1T4QN26"/>
<protein>
    <submittedName>
        <fullName evidence="1">Uncharacterized protein</fullName>
    </submittedName>
</protein>
<dbReference type="STRING" id="1365950.SAMN05428963_105143"/>
<organism evidence="1 2">
    <name type="scientific">Consotaella salsifontis</name>
    <dbReference type="NCBI Taxonomy" id="1365950"/>
    <lineage>
        <taxon>Bacteria</taxon>
        <taxon>Pseudomonadati</taxon>
        <taxon>Pseudomonadota</taxon>
        <taxon>Alphaproteobacteria</taxon>
        <taxon>Hyphomicrobiales</taxon>
        <taxon>Aurantimonadaceae</taxon>
        <taxon>Consotaella</taxon>
    </lineage>
</organism>
<dbReference type="OrthoDB" id="7916589at2"/>
<evidence type="ECO:0000313" key="2">
    <source>
        <dbReference type="Proteomes" id="UP000190135"/>
    </source>
</evidence>
<dbReference type="RefSeq" id="WP_078708049.1">
    <property type="nucleotide sequence ID" value="NZ_FUXL01000005.1"/>
</dbReference>
<dbReference type="EMBL" id="FUXL01000005">
    <property type="protein sequence ID" value="SKA05149.1"/>
    <property type="molecule type" value="Genomic_DNA"/>
</dbReference>
<reference evidence="1 2" key="1">
    <citation type="submission" date="2017-02" db="EMBL/GenBank/DDBJ databases">
        <authorList>
            <person name="Peterson S.W."/>
        </authorList>
    </citation>
    <scope>NUCLEOTIDE SEQUENCE [LARGE SCALE GENOMIC DNA]</scope>
    <source>
        <strain evidence="1 2">USBA 369</strain>
    </source>
</reference>
<keyword evidence="2" id="KW-1185">Reference proteome</keyword>
<dbReference type="Proteomes" id="UP000190135">
    <property type="component" value="Unassembled WGS sequence"/>
</dbReference>
<gene>
    <name evidence="1" type="ORF">SAMN05428963_105143</name>
</gene>
<accession>A0A1T4QN26</accession>